<gene>
    <name evidence="1" type="ORF">WR25_10308</name>
</gene>
<protein>
    <submittedName>
        <fullName evidence="1">Uncharacterized protein</fullName>
    </submittedName>
</protein>
<comment type="caution">
    <text evidence="1">The sequence shown here is derived from an EMBL/GenBank/DDBJ whole genome shotgun (WGS) entry which is preliminary data.</text>
</comment>
<proteinExistence type="predicted"/>
<sequence>MHLCCGCCTERQTVFVIKLGKGSGSVTDTVLTAELHCAVSEQPNVRRQSVRALNCNAEYDNVQWNVSGHLAAANAEAALKLALIYGVTNRRSEKTH</sequence>
<organism evidence="1 2">
    <name type="scientific">Diploscapter pachys</name>
    <dbReference type="NCBI Taxonomy" id="2018661"/>
    <lineage>
        <taxon>Eukaryota</taxon>
        <taxon>Metazoa</taxon>
        <taxon>Ecdysozoa</taxon>
        <taxon>Nematoda</taxon>
        <taxon>Chromadorea</taxon>
        <taxon>Rhabditida</taxon>
        <taxon>Rhabditina</taxon>
        <taxon>Rhabditomorpha</taxon>
        <taxon>Rhabditoidea</taxon>
        <taxon>Rhabditidae</taxon>
        <taxon>Diploscapter</taxon>
    </lineage>
</organism>
<evidence type="ECO:0000313" key="1">
    <source>
        <dbReference type="EMBL" id="PAV78978.1"/>
    </source>
</evidence>
<reference evidence="1 2" key="1">
    <citation type="journal article" date="2017" name="Curr. Biol.">
        <title>Genome architecture and evolution of a unichromosomal asexual nematode.</title>
        <authorList>
            <person name="Fradin H."/>
            <person name="Zegar C."/>
            <person name="Gutwein M."/>
            <person name="Lucas J."/>
            <person name="Kovtun M."/>
            <person name="Corcoran D."/>
            <person name="Baugh L.R."/>
            <person name="Kiontke K."/>
            <person name="Gunsalus K."/>
            <person name="Fitch D.H."/>
            <person name="Piano F."/>
        </authorList>
    </citation>
    <scope>NUCLEOTIDE SEQUENCE [LARGE SCALE GENOMIC DNA]</scope>
    <source>
        <strain evidence="1">PF1309</strain>
    </source>
</reference>
<dbReference type="EMBL" id="LIAE01007485">
    <property type="protein sequence ID" value="PAV78978.1"/>
    <property type="molecule type" value="Genomic_DNA"/>
</dbReference>
<dbReference type="AlphaFoldDB" id="A0A2A2KYG5"/>
<dbReference type="Proteomes" id="UP000218231">
    <property type="component" value="Unassembled WGS sequence"/>
</dbReference>
<keyword evidence="2" id="KW-1185">Reference proteome</keyword>
<accession>A0A2A2KYG5</accession>
<evidence type="ECO:0000313" key="2">
    <source>
        <dbReference type="Proteomes" id="UP000218231"/>
    </source>
</evidence>
<name>A0A2A2KYG5_9BILA</name>